<proteinExistence type="predicted"/>
<dbReference type="PROSITE" id="PS51294">
    <property type="entry name" value="HTH_MYB"/>
    <property type="match status" value="1"/>
</dbReference>
<evidence type="ECO:0000313" key="5">
    <source>
        <dbReference type="Proteomes" id="UP000807469"/>
    </source>
</evidence>
<dbReference type="Gene3D" id="1.10.10.60">
    <property type="entry name" value="Homeodomain-like"/>
    <property type="match status" value="1"/>
</dbReference>
<dbReference type="InterPro" id="IPR037830">
    <property type="entry name" value="ZZZ3"/>
</dbReference>
<feature type="compositionally biased region" description="Low complexity" evidence="1">
    <location>
        <begin position="303"/>
        <end position="315"/>
    </location>
</feature>
<feature type="domain" description="Myb-like" evidence="2">
    <location>
        <begin position="337"/>
        <end position="392"/>
    </location>
</feature>
<dbReference type="Proteomes" id="UP000807469">
    <property type="component" value="Unassembled WGS sequence"/>
</dbReference>
<feature type="compositionally biased region" description="Basic residues" evidence="1">
    <location>
        <begin position="249"/>
        <end position="272"/>
    </location>
</feature>
<feature type="compositionally biased region" description="Basic and acidic residues" evidence="1">
    <location>
        <begin position="152"/>
        <end position="167"/>
    </location>
</feature>
<reference evidence="4" key="1">
    <citation type="submission" date="2020-11" db="EMBL/GenBank/DDBJ databases">
        <authorList>
            <consortium name="DOE Joint Genome Institute"/>
            <person name="Ahrendt S."/>
            <person name="Riley R."/>
            <person name="Andreopoulos W."/>
            <person name="Labutti K."/>
            <person name="Pangilinan J."/>
            <person name="Ruiz-Duenas F.J."/>
            <person name="Barrasa J.M."/>
            <person name="Sanchez-Garcia M."/>
            <person name="Camarero S."/>
            <person name="Miyauchi S."/>
            <person name="Serrano A."/>
            <person name="Linde D."/>
            <person name="Babiker R."/>
            <person name="Drula E."/>
            <person name="Ayuso-Fernandez I."/>
            <person name="Pacheco R."/>
            <person name="Padilla G."/>
            <person name="Ferreira P."/>
            <person name="Barriuso J."/>
            <person name="Kellner H."/>
            <person name="Castanera R."/>
            <person name="Alfaro M."/>
            <person name="Ramirez L."/>
            <person name="Pisabarro A.G."/>
            <person name="Kuo A."/>
            <person name="Tritt A."/>
            <person name="Lipzen A."/>
            <person name="He G."/>
            <person name="Yan M."/>
            <person name="Ng V."/>
            <person name="Cullen D."/>
            <person name="Martin F."/>
            <person name="Rosso M.-N."/>
            <person name="Henrissat B."/>
            <person name="Hibbett D."/>
            <person name="Martinez A.T."/>
            <person name="Grigoriev I.V."/>
        </authorList>
    </citation>
    <scope>NUCLEOTIDE SEQUENCE</scope>
    <source>
        <strain evidence="4">CIRM-BRFM 674</strain>
    </source>
</reference>
<evidence type="ECO:0000256" key="1">
    <source>
        <dbReference type="SAM" id="MobiDB-lite"/>
    </source>
</evidence>
<comment type="caution">
    <text evidence="4">The sequence shown here is derived from an EMBL/GenBank/DDBJ whole genome shotgun (WGS) entry which is preliminary data.</text>
</comment>
<dbReference type="PROSITE" id="PS50090">
    <property type="entry name" value="MYB_LIKE"/>
    <property type="match status" value="1"/>
</dbReference>
<dbReference type="SUPFAM" id="SSF46689">
    <property type="entry name" value="Homeodomain-like"/>
    <property type="match status" value="1"/>
</dbReference>
<dbReference type="EMBL" id="MU155145">
    <property type="protein sequence ID" value="KAF9484293.1"/>
    <property type="molecule type" value="Genomic_DNA"/>
</dbReference>
<dbReference type="CDD" id="cd00167">
    <property type="entry name" value="SANT"/>
    <property type="match status" value="1"/>
</dbReference>
<feature type="region of interest" description="Disordered" evidence="1">
    <location>
        <begin position="141"/>
        <end position="167"/>
    </location>
</feature>
<dbReference type="PANTHER" id="PTHR22705:SF0">
    <property type="entry name" value="ZZ-TYPE ZINC FINGER-CONTAINING PROTEIN 3"/>
    <property type="match status" value="1"/>
</dbReference>
<dbReference type="Pfam" id="PF23082">
    <property type="entry name" value="Myb_DNA-binding_2"/>
    <property type="match status" value="1"/>
</dbReference>
<feature type="compositionally biased region" description="Acidic residues" evidence="1">
    <location>
        <begin position="279"/>
        <end position="302"/>
    </location>
</feature>
<sequence>MDDIDGQRKQTLQALEAFVETQKILLARQRADIEALKRLKVDLVQKPAEIVKHFTEELSGSEFHISEQADCRLSLPKDIQWSAFGNSDIEPLQNFTQRTNDTQKSISAPSSTQRSSLSDLQKLVKRARQSIVDPILLRFADLSSPEPDSDDDRITMDPVERKRQAEREKIRELKKRQIRGGLSLPLSSMAGAMGVFIRHDVDEEAMDVDVSIDDADEGAGSQPKQEPEPEPPARPYATKAPPPVSPPKPKSRATVKVKVKKDKPHESRKKSKIPSPEPISDEEVSDAASDDSNDDDTSDSDADSSSTPKSTTTLRTKTKAKGKGKSASSRARAAKPKPETYKQAWSASEQNLLEQLLDTYPDGERFRWQKISQAMGGRRTPRQVASRVQKYFEKLRRVGLL</sequence>
<feature type="region of interest" description="Disordered" evidence="1">
    <location>
        <begin position="213"/>
        <end position="342"/>
    </location>
</feature>
<dbReference type="PANTHER" id="PTHR22705">
    <property type="entry name" value="ZINC FINGER, ZZ DOMAIN CONTAINING 3"/>
    <property type="match status" value="1"/>
</dbReference>
<gene>
    <name evidence="4" type="ORF">BDN70DRAFT_872790</name>
</gene>
<dbReference type="AlphaFoldDB" id="A0A9P5ZA56"/>
<feature type="domain" description="HTH myb-type" evidence="3">
    <location>
        <begin position="337"/>
        <end position="396"/>
    </location>
</feature>
<keyword evidence="5" id="KW-1185">Reference proteome</keyword>
<feature type="compositionally biased region" description="Pro residues" evidence="1">
    <location>
        <begin position="230"/>
        <end position="248"/>
    </location>
</feature>
<accession>A0A9P5ZA56</accession>
<name>A0A9P5ZA56_9AGAR</name>
<protein>
    <recommendedName>
        <fullName evidence="6">Myb-like domain-containing protein</fullName>
    </recommendedName>
</protein>
<evidence type="ECO:0000313" key="4">
    <source>
        <dbReference type="EMBL" id="KAF9484293.1"/>
    </source>
</evidence>
<dbReference type="InterPro" id="IPR017930">
    <property type="entry name" value="Myb_dom"/>
</dbReference>
<evidence type="ECO:0000259" key="3">
    <source>
        <dbReference type="PROSITE" id="PS51294"/>
    </source>
</evidence>
<dbReference type="InterPro" id="IPR009057">
    <property type="entry name" value="Homeodomain-like_sf"/>
</dbReference>
<dbReference type="SMART" id="SM00717">
    <property type="entry name" value="SANT"/>
    <property type="match status" value="1"/>
</dbReference>
<evidence type="ECO:0008006" key="6">
    <source>
        <dbReference type="Google" id="ProtNLM"/>
    </source>
</evidence>
<organism evidence="4 5">
    <name type="scientific">Pholiota conissans</name>
    <dbReference type="NCBI Taxonomy" id="109636"/>
    <lineage>
        <taxon>Eukaryota</taxon>
        <taxon>Fungi</taxon>
        <taxon>Dikarya</taxon>
        <taxon>Basidiomycota</taxon>
        <taxon>Agaricomycotina</taxon>
        <taxon>Agaricomycetes</taxon>
        <taxon>Agaricomycetidae</taxon>
        <taxon>Agaricales</taxon>
        <taxon>Agaricineae</taxon>
        <taxon>Strophariaceae</taxon>
        <taxon>Pholiota</taxon>
    </lineage>
</organism>
<dbReference type="OrthoDB" id="424753at2759"/>
<evidence type="ECO:0000259" key="2">
    <source>
        <dbReference type="PROSITE" id="PS50090"/>
    </source>
</evidence>
<dbReference type="InterPro" id="IPR001005">
    <property type="entry name" value="SANT/Myb"/>
</dbReference>